<evidence type="ECO:0000256" key="1">
    <source>
        <dbReference type="SAM" id="SignalP"/>
    </source>
</evidence>
<accession>A0A7J7VN75</accession>
<feature type="chain" id="PRO_5029509185" evidence="1">
    <location>
        <begin position="21"/>
        <end position="135"/>
    </location>
</feature>
<evidence type="ECO:0000313" key="3">
    <source>
        <dbReference type="Proteomes" id="UP000558488"/>
    </source>
</evidence>
<proteinExistence type="predicted"/>
<name>A0A7J7VN75_PIPKU</name>
<evidence type="ECO:0000313" key="2">
    <source>
        <dbReference type="EMBL" id="KAF6326410.1"/>
    </source>
</evidence>
<feature type="signal peptide" evidence="1">
    <location>
        <begin position="1"/>
        <end position="20"/>
    </location>
</feature>
<reference evidence="2 3" key="1">
    <citation type="journal article" date="2020" name="Nature">
        <title>Six reference-quality genomes reveal evolution of bat adaptations.</title>
        <authorList>
            <person name="Jebb D."/>
            <person name="Huang Z."/>
            <person name="Pippel M."/>
            <person name="Hughes G.M."/>
            <person name="Lavrichenko K."/>
            <person name="Devanna P."/>
            <person name="Winkler S."/>
            <person name="Jermiin L.S."/>
            <person name="Skirmuntt E.C."/>
            <person name="Katzourakis A."/>
            <person name="Burkitt-Gray L."/>
            <person name="Ray D.A."/>
            <person name="Sullivan K.A.M."/>
            <person name="Roscito J.G."/>
            <person name="Kirilenko B.M."/>
            <person name="Davalos L.M."/>
            <person name="Corthals A.P."/>
            <person name="Power M.L."/>
            <person name="Jones G."/>
            <person name="Ransome R.D."/>
            <person name="Dechmann D.K.N."/>
            <person name="Locatelli A.G."/>
            <person name="Puechmaille S.J."/>
            <person name="Fedrigo O."/>
            <person name="Jarvis E.D."/>
            <person name="Hiller M."/>
            <person name="Vernes S.C."/>
            <person name="Myers E.W."/>
            <person name="Teeling E.C."/>
        </authorList>
    </citation>
    <scope>NUCLEOTIDE SEQUENCE [LARGE SCALE GENOMIC DNA]</scope>
    <source>
        <strain evidence="2">MPipKuh1</strain>
        <tissue evidence="2">Flight muscle</tissue>
    </source>
</reference>
<keyword evidence="1" id="KW-0732">Signal</keyword>
<sequence length="135" mass="15159">MFRFCARYHALCLHILGGWSSPGPGQIYSARYWGSPIEHKILPEPQHWRRPLKMQSSESEVMSIIRGSISEPSFPWGTVLLQLSERKVSGNTLELKRLCPSHHLITGYDTKGGPPLPCHRRPLGPVQLGHLKVSG</sequence>
<comment type="caution">
    <text evidence="2">The sequence shown here is derived from an EMBL/GenBank/DDBJ whole genome shotgun (WGS) entry which is preliminary data.</text>
</comment>
<dbReference type="EMBL" id="JACAGB010000014">
    <property type="protein sequence ID" value="KAF6326410.1"/>
    <property type="molecule type" value="Genomic_DNA"/>
</dbReference>
<dbReference type="Proteomes" id="UP000558488">
    <property type="component" value="Unassembled WGS sequence"/>
</dbReference>
<dbReference type="AlphaFoldDB" id="A0A7J7VN75"/>
<gene>
    <name evidence="2" type="ORF">mPipKuh1_008405</name>
</gene>
<organism evidence="2 3">
    <name type="scientific">Pipistrellus kuhlii</name>
    <name type="common">Kuhl's pipistrelle</name>
    <dbReference type="NCBI Taxonomy" id="59472"/>
    <lineage>
        <taxon>Eukaryota</taxon>
        <taxon>Metazoa</taxon>
        <taxon>Chordata</taxon>
        <taxon>Craniata</taxon>
        <taxon>Vertebrata</taxon>
        <taxon>Euteleostomi</taxon>
        <taxon>Mammalia</taxon>
        <taxon>Eutheria</taxon>
        <taxon>Laurasiatheria</taxon>
        <taxon>Chiroptera</taxon>
        <taxon>Yangochiroptera</taxon>
        <taxon>Vespertilionidae</taxon>
        <taxon>Pipistrellus</taxon>
    </lineage>
</organism>
<keyword evidence="3" id="KW-1185">Reference proteome</keyword>
<protein>
    <submittedName>
        <fullName evidence="2">Uncharacterized protein</fullName>
    </submittedName>
</protein>